<dbReference type="Proteomes" id="UP000231333">
    <property type="component" value="Unassembled WGS sequence"/>
</dbReference>
<name>A0A2H0QUL5_9BACT</name>
<evidence type="ECO:0000313" key="3">
    <source>
        <dbReference type="Proteomes" id="UP000231333"/>
    </source>
</evidence>
<sequence>MSSTHIPQEVKLKLWVASGGRCEFMGCNDLVSQDVLTYQEDNFAHMAHIIADSPDGPRGDKDLSPDMAKDFDNLMLVCLKHSKLIDGKNRGSYSIEDLRQHKKSHEDRICRQTSLHPDNTTTVLRFIANIGDRAVTVPVSDALHAILPKFPADEHGIALDFTNRPGRGEADFWTSFATEIDRQIERDLADSNSRKRPTHISVFALGPMPLLMKLGNAIGNTIATDLYQRHRDTESWEWKPENDEPFEYTLREELATESNDVVLVLSLSGKIHEEEVHKVFSEKPHFYEISLDSPTPGFLSRKSRLEKFRVKYRELLSQIRGRHGKDVKIHLFPAVPAPIAVLCGRELLPKVDPSVTVYDHEKDQGGFVQILTIN</sequence>
<accession>A0A2H0QUL5</accession>
<comment type="caution">
    <text evidence="2">The sequence shown here is derived from an EMBL/GenBank/DDBJ whole genome shotgun (WGS) entry which is preliminary data.</text>
</comment>
<evidence type="ECO:0000259" key="1">
    <source>
        <dbReference type="Pfam" id="PF18145"/>
    </source>
</evidence>
<feature type="domain" description="SMODS-associated and fused to various effectors" evidence="1">
    <location>
        <begin position="182"/>
        <end position="373"/>
    </location>
</feature>
<reference evidence="2 3" key="1">
    <citation type="submission" date="2017-09" db="EMBL/GenBank/DDBJ databases">
        <title>Depth-based differentiation of microbial function through sediment-hosted aquifers and enrichment of novel symbionts in the deep terrestrial subsurface.</title>
        <authorList>
            <person name="Probst A.J."/>
            <person name="Ladd B."/>
            <person name="Jarett J.K."/>
            <person name="Geller-Mcgrath D.E."/>
            <person name="Sieber C.M."/>
            <person name="Emerson J.B."/>
            <person name="Anantharaman K."/>
            <person name="Thomas B.C."/>
            <person name="Malmstrom R."/>
            <person name="Stieglmeier M."/>
            <person name="Klingl A."/>
            <person name="Woyke T."/>
            <person name="Ryan C.M."/>
            <person name="Banfield J.F."/>
        </authorList>
    </citation>
    <scope>NUCLEOTIDE SEQUENCE [LARGE SCALE GENOMIC DNA]</scope>
    <source>
        <strain evidence="2">CG10_big_fil_rev_8_21_14_0_10_42_12</strain>
    </source>
</reference>
<gene>
    <name evidence="2" type="ORF">COV34_03145</name>
</gene>
<dbReference type="EMBL" id="PCXL01000021">
    <property type="protein sequence ID" value="PIR37534.1"/>
    <property type="molecule type" value="Genomic_DNA"/>
</dbReference>
<evidence type="ECO:0000313" key="2">
    <source>
        <dbReference type="EMBL" id="PIR37534.1"/>
    </source>
</evidence>
<proteinExistence type="predicted"/>
<protein>
    <recommendedName>
        <fullName evidence="1">SMODS-associated and fused to various effectors domain-containing protein</fullName>
    </recommendedName>
</protein>
<dbReference type="Pfam" id="PF18145">
    <property type="entry name" value="SAVED"/>
    <property type="match status" value="1"/>
</dbReference>
<dbReference type="NCBIfam" id="NF033611">
    <property type="entry name" value="SAVED"/>
    <property type="match status" value="1"/>
</dbReference>
<organism evidence="2 3">
    <name type="scientific">Candidatus Zambryskibacteria bacterium CG10_big_fil_rev_8_21_14_0_10_42_12</name>
    <dbReference type="NCBI Taxonomy" id="1975115"/>
    <lineage>
        <taxon>Bacteria</taxon>
        <taxon>Candidatus Zambryskiibacteriota</taxon>
    </lineage>
</organism>
<dbReference type="AlphaFoldDB" id="A0A2H0QUL5"/>
<dbReference type="InterPro" id="IPR040836">
    <property type="entry name" value="SAVED"/>
</dbReference>